<dbReference type="Proteomes" id="UP001396898">
    <property type="component" value="Unassembled WGS sequence"/>
</dbReference>
<evidence type="ECO:0000313" key="2">
    <source>
        <dbReference type="Proteomes" id="UP001396898"/>
    </source>
</evidence>
<gene>
    <name evidence="1" type="ORF">PG991_013792</name>
</gene>
<protein>
    <submittedName>
        <fullName evidence="1">Uncharacterized protein</fullName>
    </submittedName>
</protein>
<proteinExistence type="predicted"/>
<keyword evidence="2" id="KW-1185">Reference proteome</keyword>
<evidence type="ECO:0000313" key="1">
    <source>
        <dbReference type="EMBL" id="KAK8001570.1"/>
    </source>
</evidence>
<name>A0ABR1R6Z1_9PEZI</name>
<organism evidence="1 2">
    <name type="scientific">Apiospora marii</name>
    <dbReference type="NCBI Taxonomy" id="335849"/>
    <lineage>
        <taxon>Eukaryota</taxon>
        <taxon>Fungi</taxon>
        <taxon>Dikarya</taxon>
        <taxon>Ascomycota</taxon>
        <taxon>Pezizomycotina</taxon>
        <taxon>Sordariomycetes</taxon>
        <taxon>Xylariomycetidae</taxon>
        <taxon>Amphisphaeriales</taxon>
        <taxon>Apiosporaceae</taxon>
        <taxon>Apiospora</taxon>
    </lineage>
</organism>
<sequence length="110" mass="12235">MPSFATVWEYACGHTQETQHLSRGEDSQVIKEALPVATRCRLCICRTMLSAVSSNITCLTISAVQEIEDEIQGMTRDETRRYVKALSQRVCLPRDAAIFQVALGELVACN</sequence>
<accession>A0ABR1R6Z1</accession>
<dbReference type="EMBL" id="JAQQWI010000018">
    <property type="protein sequence ID" value="KAK8001570.1"/>
    <property type="molecule type" value="Genomic_DNA"/>
</dbReference>
<reference evidence="1 2" key="1">
    <citation type="submission" date="2023-01" db="EMBL/GenBank/DDBJ databases">
        <title>Analysis of 21 Apiospora genomes using comparative genomics revels a genus with tremendous synthesis potential of carbohydrate active enzymes and secondary metabolites.</title>
        <authorList>
            <person name="Sorensen T."/>
        </authorList>
    </citation>
    <scope>NUCLEOTIDE SEQUENCE [LARGE SCALE GENOMIC DNA]</scope>
    <source>
        <strain evidence="1 2">CBS 20057</strain>
    </source>
</reference>
<comment type="caution">
    <text evidence="1">The sequence shown here is derived from an EMBL/GenBank/DDBJ whole genome shotgun (WGS) entry which is preliminary data.</text>
</comment>